<keyword evidence="2" id="KW-0813">Transport</keyword>
<gene>
    <name evidence="9" type="ORF">AAFC00_006902</name>
</gene>
<evidence type="ECO:0000256" key="8">
    <source>
        <dbReference type="SAM" id="MobiDB-lite"/>
    </source>
</evidence>
<dbReference type="Pfam" id="PF21121">
    <property type="entry name" value="Nup49_C"/>
    <property type="match status" value="1"/>
</dbReference>
<sequence length="449" mass="46994">MAFGRSNSLSINTGSGSSLFGNDAQSNQPQPAQQPTGSLFGNTASTSQPQQSGGLFGNNNNNSSAPTAQLSGGGLFGSTATSSQPQQGGSLFGAPHAQGQQQSGSLFGGMGQQNNQAQNQQAQTGTGGGLFGGLGTQNKPAMGSSLFGGSTAQQPTNNTQQSSFGASLFNPTASTAAPLVGSLTMGQGNAQQQIVPGTKIDLSNLRPTTRFSDLHDDLKKQIEAIDSFIRQQESYSAQCEALLPNHSTNVDSIKPDVDFVAGKLETVELALENDSRAIDSAKALVKRDAADLMRCARVTENLTLPSQYHYGPSVNTAARTRASTTSADDDSYDVDLVAYFMRQADAMQTTLDTYTSNLAEIENHLRVIEVGTVQQAQQLAAQRTGSRAVNAQNNVRELAETLRGFENAILGAAGLVGSCREGVNELILGRIGGDARQSQGFGNRSTARF</sequence>
<dbReference type="InterPro" id="IPR024882">
    <property type="entry name" value="NUP58/p45/49"/>
</dbReference>
<keyword evidence="3" id="KW-0509">mRNA transport</keyword>
<keyword evidence="7" id="KW-0539">Nucleus</keyword>
<dbReference type="Pfam" id="PF13634">
    <property type="entry name" value="Nucleoporin_FG"/>
    <property type="match status" value="1"/>
</dbReference>
<proteinExistence type="predicted"/>
<evidence type="ECO:0000313" key="9">
    <source>
        <dbReference type="EMBL" id="KAL1303527.1"/>
    </source>
</evidence>
<feature type="compositionally biased region" description="Polar residues" evidence="8">
    <location>
        <begin position="78"/>
        <end position="89"/>
    </location>
</feature>
<reference evidence="9 10" key="1">
    <citation type="submission" date="2024-07" db="EMBL/GenBank/DDBJ databases">
        <title>Draft sequence of the Neodothiora populina.</title>
        <authorList>
            <person name="Drown D.D."/>
            <person name="Schuette U.S."/>
            <person name="Buechlein A.B."/>
            <person name="Rusch D.R."/>
            <person name="Winton L.W."/>
            <person name="Adams G.A."/>
        </authorList>
    </citation>
    <scope>NUCLEOTIDE SEQUENCE [LARGE SCALE GENOMIC DNA]</scope>
    <source>
        <strain evidence="9 10">CPC 39397</strain>
    </source>
</reference>
<evidence type="ECO:0008006" key="11">
    <source>
        <dbReference type="Google" id="ProtNLM"/>
    </source>
</evidence>
<organism evidence="9 10">
    <name type="scientific">Neodothiora populina</name>
    <dbReference type="NCBI Taxonomy" id="2781224"/>
    <lineage>
        <taxon>Eukaryota</taxon>
        <taxon>Fungi</taxon>
        <taxon>Dikarya</taxon>
        <taxon>Ascomycota</taxon>
        <taxon>Pezizomycotina</taxon>
        <taxon>Dothideomycetes</taxon>
        <taxon>Dothideomycetidae</taxon>
        <taxon>Dothideales</taxon>
        <taxon>Dothioraceae</taxon>
        <taxon>Neodothiora</taxon>
    </lineage>
</organism>
<keyword evidence="4" id="KW-0653">Protein transport</keyword>
<feature type="compositionally biased region" description="Polar residues" evidence="8">
    <location>
        <begin position="36"/>
        <end position="53"/>
    </location>
</feature>
<dbReference type="EMBL" id="JBFMKM010000010">
    <property type="protein sequence ID" value="KAL1303527.1"/>
    <property type="molecule type" value="Genomic_DNA"/>
</dbReference>
<comment type="caution">
    <text evidence="9">The sequence shown here is derived from an EMBL/GenBank/DDBJ whole genome shotgun (WGS) entry which is preliminary data.</text>
</comment>
<evidence type="ECO:0000256" key="3">
    <source>
        <dbReference type="ARBA" id="ARBA00022816"/>
    </source>
</evidence>
<name>A0ABR3PBJ2_9PEZI</name>
<dbReference type="PANTHER" id="PTHR13437:SF2">
    <property type="entry name" value="NUCLEOPORIN P58_P45"/>
    <property type="match status" value="1"/>
</dbReference>
<keyword evidence="5" id="KW-0811">Translocation</keyword>
<evidence type="ECO:0000313" key="10">
    <source>
        <dbReference type="Proteomes" id="UP001562354"/>
    </source>
</evidence>
<dbReference type="RefSeq" id="XP_069199802.1">
    <property type="nucleotide sequence ID" value="XM_069346923.1"/>
</dbReference>
<evidence type="ECO:0000256" key="1">
    <source>
        <dbReference type="ARBA" id="ARBA00004567"/>
    </source>
</evidence>
<feature type="compositionally biased region" description="Polar residues" evidence="8">
    <location>
        <begin position="1"/>
        <end position="27"/>
    </location>
</feature>
<feature type="compositionally biased region" description="Polar residues" evidence="8">
    <location>
        <begin position="147"/>
        <end position="169"/>
    </location>
</feature>
<accession>A0ABR3PBJ2</accession>
<evidence type="ECO:0000256" key="7">
    <source>
        <dbReference type="ARBA" id="ARBA00023242"/>
    </source>
</evidence>
<dbReference type="PANTHER" id="PTHR13437">
    <property type="entry name" value="NUCLEOPORIN P58/P45 NUCLEOPORIN-LIKE PROTEIN 1"/>
    <property type="match status" value="1"/>
</dbReference>
<evidence type="ECO:0000256" key="4">
    <source>
        <dbReference type="ARBA" id="ARBA00022927"/>
    </source>
</evidence>
<feature type="compositionally biased region" description="Gly residues" evidence="8">
    <location>
        <begin position="125"/>
        <end position="135"/>
    </location>
</feature>
<comment type="subcellular location">
    <subcellularLocation>
        <location evidence="1">Nucleus</location>
        <location evidence="1">Nuclear pore complex</location>
    </subcellularLocation>
</comment>
<feature type="compositionally biased region" description="Low complexity" evidence="8">
    <location>
        <begin position="112"/>
        <end position="124"/>
    </location>
</feature>
<dbReference type="InterPro" id="IPR025574">
    <property type="entry name" value="Nucleoporin_FG_rpt"/>
</dbReference>
<feature type="region of interest" description="Disordered" evidence="8">
    <location>
        <begin position="1"/>
        <end position="169"/>
    </location>
</feature>
<dbReference type="Proteomes" id="UP001562354">
    <property type="component" value="Unassembled WGS sequence"/>
</dbReference>
<keyword evidence="10" id="KW-1185">Reference proteome</keyword>
<keyword evidence="6" id="KW-0906">Nuclear pore complex</keyword>
<evidence type="ECO:0000256" key="6">
    <source>
        <dbReference type="ARBA" id="ARBA00023132"/>
    </source>
</evidence>
<protein>
    <recommendedName>
        <fullName evidence="11">Nucleoporin NUP49/NSP49</fullName>
    </recommendedName>
</protein>
<dbReference type="GeneID" id="95980601"/>
<evidence type="ECO:0000256" key="2">
    <source>
        <dbReference type="ARBA" id="ARBA00022448"/>
    </source>
</evidence>
<evidence type="ECO:0000256" key="5">
    <source>
        <dbReference type="ARBA" id="ARBA00023010"/>
    </source>
</evidence>